<keyword evidence="2" id="KW-1185">Reference proteome</keyword>
<accession>F8ANT8</accession>
<dbReference type="KEGG" id="mok:Metok_0301"/>
<dbReference type="Proteomes" id="UP000009296">
    <property type="component" value="Chromosome"/>
</dbReference>
<evidence type="ECO:0000313" key="1">
    <source>
        <dbReference type="EMBL" id="AEH06291.1"/>
    </source>
</evidence>
<dbReference type="EMBL" id="CP002792">
    <property type="protein sequence ID" value="AEH06291.1"/>
    <property type="molecule type" value="Genomic_DNA"/>
</dbReference>
<gene>
    <name evidence="1" type="ordered locus">Metok_0301</name>
</gene>
<dbReference type="RefSeq" id="WP_013866477.1">
    <property type="nucleotide sequence ID" value="NC_015636.1"/>
</dbReference>
<dbReference type="AlphaFoldDB" id="F8ANT8"/>
<reference evidence="1" key="1">
    <citation type="submission" date="2011-05" db="EMBL/GenBank/DDBJ databases">
        <title>Complete sequence of chromosome of Methanothermococcus okinawensis IH1.</title>
        <authorList>
            <consortium name="US DOE Joint Genome Institute"/>
            <person name="Lucas S."/>
            <person name="Han J."/>
            <person name="Lapidus A."/>
            <person name="Cheng J.-F."/>
            <person name="Goodwin L."/>
            <person name="Pitluck S."/>
            <person name="Peters L."/>
            <person name="Mikhailova N."/>
            <person name="Held B."/>
            <person name="Han C."/>
            <person name="Tapia R."/>
            <person name="Land M."/>
            <person name="Hauser L."/>
            <person name="Kyrpides N."/>
            <person name="Ivanova N."/>
            <person name="Pagani I."/>
            <person name="Sieprawska-Lupa M."/>
            <person name="Takai K."/>
            <person name="Miyazaki J."/>
            <person name="Whitman W."/>
            <person name="Woyke T."/>
        </authorList>
    </citation>
    <scope>NUCLEOTIDE SEQUENCE [LARGE SCALE GENOMIC DNA]</scope>
    <source>
        <strain evidence="1">IH1</strain>
    </source>
</reference>
<evidence type="ECO:0008006" key="3">
    <source>
        <dbReference type="Google" id="ProtNLM"/>
    </source>
</evidence>
<name>F8ANT8_METOI</name>
<dbReference type="GeneID" id="10772419"/>
<proteinExistence type="predicted"/>
<sequence>MKERIIDFLNSRNGRAKTLTTYFVSGCGSYSEFNDIINEMERDGFIKRVENGEYLEVVK</sequence>
<protein>
    <recommendedName>
        <fullName evidence="3">ArnR1-like winged helix-turn-helix domain-containing protein</fullName>
    </recommendedName>
</protein>
<organism evidence="1 2">
    <name type="scientific">Methanothermococcus okinawensis (strain DSM 14208 / JCM 11175 / IH1)</name>
    <dbReference type="NCBI Taxonomy" id="647113"/>
    <lineage>
        <taxon>Archaea</taxon>
        <taxon>Methanobacteriati</taxon>
        <taxon>Methanobacteriota</taxon>
        <taxon>Methanomada group</taxon>
        <taxon>Methanococci</taxon>
        <taxon>Methanococcales</taxon>
        <taxon>Methanococcaceae</taxon>
        <taxon>Methanothermococcus</taxon>
    </lineage>
</organism>
<dbReference type="STRING" id="647113.Metok_0301"/>
<dbReference type="HOGENOM" id="CLU_2949330_0_0_2"/>
<evidence type="ECO:0000313" key="2">
    <source>
        <dbReference type="Proteomes" id="UP000009296"/>
    </source>
</evidence>